<feature type="region of interest" description="Disordered" evidence="2">
    <location>
        <begin position="62"/>
        <end position="88"/>
    </location>
</feature>
<evidence type="ECO:0000313" key="3">
    <source>
        <dbReference type="EMBL" id="GMF20778.1"/>
    </source>
</evidence>
<protein>
    <submittedName>
        <fullName evidence="3">Unnamed protein product</fullName>
    </submittedName>
</protein>
<keyword evidence="4" id="KW-1185">Reference proteome</keyword>
<accession>A0A9W6WXQ4</accession>
<comment type="caution">
    <text evidence="3">The sequence shown here is derived from an EMBL/GenBank/DDBJ whole genome shotgun (WGS) entry which is preliminary data.</text>
</comment>
<organism evidence="3 4">
    <name type="scientific">Phytophthora lilii</name>
    <dbReference type="NCBI Taxonomy" id="2077276"/>
    <lineage>
        <taxon>Eukaryota</taxon>
        <taxon>Sar</taxon>
        <taxon>Stramenopiles</taxon>
        <taxon>Oomycota</taxon>
        <taxon>Peronosporomycetes</taxon>
        <taxon>Peronosporales</taxon>
        <taxon>Peronosporaceae</taxon>
        <taxon>Phytophthora</taxon>
    </lineage>
</organism>
<dbReference type="AlphaFoldDB" id="A0A9W6WXQ4"/>
<keyword evidence="1" id="KW-0175">Coiled coil</keyword>
<feature type="coiled-coil region" evidence="1">
    <location>
        <begin position="179"/>
        <end position="288"/>
    </location>
</feature>
<evidence type="ECO:0000256" key="2">
    <source>
        <dbReference type="SAM" id="MobiDB-lite"/>
    </source>
</evidence>
<proteinExistence type="predicted"/>
<dbReference type="OrthoDB" id="77046at2759"/>
<feature type="compositionally biased region" description="Low complexity" evidence="2">
    <location>
        <begin position="62"/>
        <end position="75"/>
    </location>
</feature>
<dbReference type="Proteomes" id="UP001165083">
    <property type="component" value="Unassembled WGS sequence"/>
</dbReference>
<feature type="coiled-coil region" evidence="1">
    <location>
        <begin position="380"/>
        <end position="610"/>
    </location>
</feature>
<sequence>MDAVPPDAAAEVARLKSEVHAKEEALNALKAKTKAFVDNMRGQLATETKKVTALEEKLKEATAAAAAAASAAPAENGSGEQQQRLSEEIEKLKKETAARESELKTRAKSFADAMNSQLEAEKEKCRNLEAQLQQKTEALAAAEAAKAAADQAKEMDFLSQPVAAGSHTDDEFNAVQSQLNSANFDIADLRERLRTLEADALQSTQQTTSLRQELETLRASTEQQRNRLQEQVVSLRARESSLTTELASQQTQKKAEENSLIEVDQAKIKELEFQLEQHKIENQHLQKQLSDKDFQLEQLDGYRRRADDSESMVLQSQAEITSLQNQLQAKCNELAAYSCGKCTELEEKLAEITQLYEKVNLGRSRSDSLIAETQSQLGEMQTIKQQYLASQERLDDMMKQNLKLNEKISEKEIEVSTLKAEMKKWSMEMAELQAQHSTLKSDTTEHRQRSESVHAELQKAEEALKELQTRSAQLEKKKQELLASIETINKENTDKRQKAKALVQSLVSEKTNLLEARSELQKEVDRLRMEVNQRNVENEQQVKELREQNNEKAAQSAATIQSLTDEVASLKHALTTVQESEKVQQRAKELAAAKREIEDSNKKRLAAKAETQKLAVELENVHKCLDHITTHVNANCTENIQQIALVQGHVKEALEVLEKRAGIGAQAKQQRPEDDTAEIVRKAEALSGVRSGNASQQNPQAKRLEENVSRVSEQVCRRAFTDVACWKLSVVVATNQQIRLLVDITERLCDIAVEQNDANLKDVIINKLTQTFTQCFSEKLLNVYNKADEAVSLLDAHGPTSESGHAAVRPVS</sequence>
<dbReference type="EMBL" id="BSXW01000385">
    <property type="protein sequence ID" value="GMF20778.1"/>
    <property type="molecule type" value="Genomic_DNA"/>
</dbReference>
<evidence type="ECO:0000313" key="4">
    <source>
        <dbReference type="Proteomes" id="UP001165083"/>
    </source>
</evidence>
<evidence type="ECO:0000256" key="1">
    <source>
        <dbReference type="SAM" id="Coils"/>
    </source>
</evidence>
<reference evidence="3" key="1">
    <citation type="submission" date="2023-04" db="EMBL/GenBank/DDBJ databases">
        <title>Phytophthora lilii NBRC 32176.</title>
        <authorList>
            <person name="Ichikawa N."/>
            <person name="Sato H."/>
            <person name="Tonouchi N."/>
        </authorList>
    </citation>
    <scope>NUCLEOTIDE SEQUENCE</scope>
    <source>
        <strain evidence="3">NBRC 32176</strain>
    </source>
</reference>
<name>A0A9W6WXQ4_9STRA</name>
<gene>
    <name evidence="3" type="ORF">Plil01_000812400</name>
</gene>